<dbReference type="Gene3D" id="1.10.10.2120">
    <property type="match status" value="1"/>
</dbReference>
<dbReference type="Proteomes" id="UP001203607">
    <property type="component" value="Unassembled WGS sequence"/>
</dbReference>
<keyword evidence="3" id="KW-0012">Acyltransferase</keyword>
<feature type="domain" description="Peptidase C45 hydrolase" evidence="2">
    <location>
        <begin position="200"/>
        <end position="387"/>
    </location>
</feature>
<name>A0ABT0PQT6_9FLAO</name>
<dbReference type="PANTHER" id="PTHR34180:SF1">
    <property type="entry name" value="BETA-ALANYL-DOPAMINE_CARCININE HYDROLASE"/>
    <property type="match status" value="1"/>
</dbReference>
<dbReference type="EMBL" id="JAMFMA010000002">
    <property type="protein sequence ID" value="MCL6273762.1"/>
    <property type="molecule type" value="Genomic_DNA"/>
</dbReference>
<dbReference type="PANTHER" id="PTHR34180">
    <property type="entry name" value="PEPTIDASE C45"/>
    <property type="match status" value="1"/>
</dbReference>
<dbReference type="InterPro" id="IPR047794">
    <property type="entry name" value="C45_proenzyme-like"/>
</dbReference>
<dbReference type="RefSeq" id="WP_249656953.1">
    <property type="nucleotide sequence ID" value="NZ_JAMFMA010000002.1"/>
</dbReference>
<proteinExistence type="predicted"/>
<organism evidence="3 4">
    <name type="scientific">Flagellimonas spongiicola</name>
    <dbReference type="NCBI Taxonomy" id="2942208"/>
    <lineage>
        <taxon>Bacteria</taxon>
        <taxon>Pseudomonadati</taxon>
        <taxon>Bacteroidota</taxon>
        <taxon>Flavobacteriia</taxon>
        <taxon>Flavobacteriales</taxon>
        <taxon>Flavobacteriaceae</taxon>
        <taxon>Flagellimonas</taxon>
    </lineage>
</organism>
<evidence type="ECO:0000313" key="4">
    <source>
        <dbReference type="Proteomes" id="UP001203607"/>
    </source>
</evidence>
<comment type="caution">
    <text evidence="3">The sequence shown here is derived from an EMBL/GenBank/DDBJ whole genome shotgun (WGS) entry which is preliminary data.</text>
</comment>
<feature type="chain" id="PRO_5046467015" evidence="1">
    <location>
        <begin position="34"/>
        <end position="406"/>
    </location>
</feature>
<keyword evidence="1" id="KW-0732">Signal</keyword>
<evidence type="ECO:0000256" key="1">
    <source>
        <dbReference type="SAM" id="SignalP"/>
    </source>
</evidence>
<feature type="signal peptide" evidence="1">
    <location>
        <begin position="1"/>
        <end position="33"/>
    </location>
</feature>
<dbReference type="InterPro" id="IPR005079">
    <property type="entry name" value="Peptidase_C45_hydrolase"/>
</dbReference>
<dbReference type="Pfam" id="PF03417">
    <property type="entry name" value="AAT"/>
    <property type="match status" value="1"/>
</dbReference>
<keyword evidence="3" id="KW-0808">Transferase</keyword>
<dbReference type="GO" id="GO:0016746">
    <property type="term" value="F:acyltransferase activity"/>
    <property type="evidence" value="ECO:0007669"/>
    <property type="project" value="UniProtKB-KW"/>
</dbReference>
<reference evidence="3 4" key="1">
    <citation type="submission" date="2022-05" db="EMBL/GenBank/DDBJ databases">
        <authorList>
            <person name="Park J.-S."/>
        </authorList>
    </citation>
    <scope>NUCLEOTIDE SEQUENCE [LARGE SCALE GENOMIC DNA]</scope>
    <source>
        <strain evidence="3 4">2012CJ35-5</strain>
    </source>
</reference>
<dbReference type="Gene3D" id="3.60.60.10">
    <property type="entry name" value="Penicillin V Acylase, Chain A"/>
    <property type="match status" value="1"/>
</dbReference>
<gene>
    <name evidence="3" type="ORF">M3P19_07070</name>
</gene>
<keyword evidence="4" id="KW-1185">Reference proteome</keyword>
<dbReference type="PROSITE" id="PS51257">
    <property type="entry name" value="PROKAR_LIPOPROTEIN"/>
    <property type="match status" value="1"/>
</dbReference>
<protein>
    <submittedName>
        <fullName evidence="3">C45 family autoproteolytic acyltransferase/hydrolase</fullName>
    </submittedName>
</protein>
<dbReference type="InterPro" id="IPR047801">
    <property type="entry name" value="Peptidase_C45"/>
</dbReference>
<sequence length="406" mass="45723">MSLVYLRKLAQLGFRKCRKLILMGMFFSAGCFAQESNRVLKQINLSGTGYKLGLQHGTQLKEEIGALVIAWKKNTSDQLGKDADQVVAEFFDYANFTNSIKQWTPELYEEIIGIADGADQNFRDVFVLNLLDEFWVYVNNIHNHHCSGMGVPAIDGNPGYLSQNMDLENYTDGFQLLMRLERSKKRPEQLILTQPGLIALNGLNEKGIGVCVNTLIQLKSNATGLPVAFVIRRIINSKTKIEALDFIKKVNHASGQNYIVGIKDEVFDFEASANKVERFIPENSNGAVYHTNHPLVNNDLKAWFEAYSPELPQGVKSLNTDSHYRFRALEKRMKVKKEITDHSLIAALRSRDHKNNPVCKTNVKNGQGFTFASVVMTLSEPPTLQIVSGPPDESEFMTIQFTENEN</sequence>
<evidence type="ECO:0000313" key="3">
    <source>
        <dbReference type="EMBL" id="MCL6273762.1"/>
    </source>
</evidence>
<dbReference type="NCBIfam" id="NF040521">
    <property type="entry name" value="C45_proenzyme"/>
    <property type="match status" value="1"/>
</dbReference>
<accession>A0ABT0PQT6</accession>
<evidence type="ECO:0000259" key="2">
    <source>
        <dbReference type="Pfam" id="PF03417"/>
    </source>
</evidence>